<dbReference type="GO" id="GO:0061157">
    <property type="term" value="P:mRNA destabilization"/>
    <property type="evidence" value="ECO:0007669"/>
    <property type="project" value="TreeGrafter"/>
</dbReference>
<evidence type="ECO:0000313" key="4">
    <source>
        <dbReference type="Proteomes" id="UP000306954"/>
    </source>
</evidence>
<dbReference type="PANTHER" id="PTHR12357:SF89">
    <property type="entry name" value="YTH DOMAIN-CONTAINING FAMILY PROTEIN"/>
    <property type="match status" value="1"/>
</dbReference>
<protein>
    <recommendedName>
        <fullName evidence="2">YTH domain-containing protein</fullName>
    </recommendedName>
</protein>
<feature type="region of interest" description="Disordered" evidence="1">
    <location>
        <begin position="110"/>
        <end position="131"/>
    </location>
</feature>
<dbReference type="GO" id="GO:0003729">
    <property type="term" value="F:mRNA binding"/>
    <property type="evidence" value="ECO:0007669"/>
    <property type="project" value="TreeGrafter"/>
</dbReference>
<dbReference type="GO" id="GO:0005737">
    <property type="term" value="C:cytoplasm"/>
    <property type="evidence" value="ECO:0007669"/>
    <property type="project" value="TreeGrafter"/>
</dbReference>
<dbReference type="InterPro" id="IPR045168">
    <property type="entry name" value="YTH_prot"/>
</dbReference>
<accession>A0A4T0H347</accession>
<organism evidence="3 4">
    <name type="scientific">Wallemia ichthyophaga</name>
    <dbReference type="NCBI Taxonomy" id="245174"/>
    <lineage>
        <taxon>Eukaryota</taxon>
        <taxon>Fungi</taxon>
        <taxon>Dikarya</taxon>
        <taxon>Basidiomycota</taxon>
        <taxon>Wallemiomycotina</taxon>
        <taxon>Wallemiomycetes</taxon>
        <taxon>Wallemiales</taxon>
        <taxon>Wallemiaceae</taxon>
        <taxon>Wallemia</taxon>
    </lineage>
</organism>
<evidence type="ECO:0000313" key="3">
    <source>
        <dbReference type="EMBL" id="TIB08317.1"/>
    </source>
</evidence>
<feature type="region of interest" description="Disordered" evidence="1">
    <location>
        <begin position="150"/>
        <end position="191"/>
    </location>
</feature>
<feature type="domain" description="YTH" evidence="2">
    <location>
        <begin position="217"/>
        <end position="353"/>
    </location>
</feature>
<dbReference type="GO" id="GO:1990247">
    <property type="term" value="F:N6-methyladenosine-containing RNA reader activity"/>
    <property type="evidence" value="ECO:0007669"/>
    <property type="project" value="TreeGrafter"/>
</dbReference>
<dbReference type="AlphaFoldDB" id="A0A4T0H347"/>
<dbReference type="EMBL" id="SPOF01000061">
    <property type="protein sequence ID" value="TIB08317.1"/>
    <property type="molecule type" value="Genomic_DNA"/>
</dbReference>
<dbReference type="PANTHER" id="PTHR12357">
    <property type="entry name" value="YTH YT521-B HOMOLOGY DOMAIN-CONTAINING"/>
    <property type="match status" value="1"/>
</dbReference>
<dbReference type="CDD" id="cd21134">
    <property type="entry name" value="YTH"/>
    <property type="match status" value="1"/>
</dbReference>
<dbReference type="PROSITE" id="PS50882">
    <property type="entry name" value="YTH"/>
    <property type="match status" value="1"/>
</dbReference>
<gene>
    <name evidence="3" type="ORF">E3P90_03734</name>
</gene>
<dbReference type="InterPro" id="IPR007275">
    <property type="entry name" value="YTH_domain"/>
</dbReference>
<reference evidence="3 4" key="1">
    <citation type="submission" date="2019-03" db="EMBL/GenBank/DDBJ databases">
        <title>Sequencing 23 genomes of Wallemia ichthyophaga.</title>
        <authorList>
            <person name="Gostincar C."/>
        </authorList>
    </citation>
    <scope>NUCLEOTIDE SEQUENCE [LARGE SCALE GENOMIC DNA]</scope>
    <source>
        <strain evidence="3 4">EXF-8621</strain>
    </source>
</reference>
<evidence type="ECO:0000256" key="1">
    <source>
        <dbReference type="SAM" id="MobiDB-lite"/>
    </source>
</evidence>
<dbReference type="Pfam" id="PF04146">
    <property type="entry name" value="YTH"/>
    <property type="match status" value="1"/>
</dbReference>
<dbReference type="Proteomes" id="UP000306954">
    <property type="component" value="Unassembled WGS sequence"/>
</dbReference>
<comment type="caution">
    <text evidence="3">The sequence shown here is derived from an EMBL/GenBank/DDBJ whole genome shotgun (WGS) entry which is preliminary data.</text>
</comment>
<feature type="region of interest" description="Disordered" evidence="1">
    <location>
        <begin position="396"/>
        <end position="420"/>
    </location>
</feature>
<name>A0A4T0H347_WALIC</name>
<evidence type="ECO:0000259" key="2">
    <source>
        <dbReference type="PROSITE" id="PS50882"/>
    </source>
</evidence>
<proteinExistence type="predicted"/>
<dbReference type="Gene3D" id="3.10.590.10">
    <property type="entry name" value="ph1033 like domains"/>
    <property type="match status" value="1"/>
</dbReference>
<sequence length="436" mass="48743">MNHEQPTLNRTGSLPNKQFHVNSLNDIDPHQSIDDLEREIEYTRLSNQGIRRHQSLTYGHKNYPIKLEHYDQPSRRNNKKLNLITDFNDLSIPAQPASASAYVPPIGHSSGMHQHPTHIHQPPPPPLSATAALWNNQDRQSVVGMAPSSQWRFDPITGQPLTPPPPPPKKSLHSRLRQQHQPINTPLPPSPPATDIHSMIAMNGYNPTQFDLNPKHARFFVIKSYTEDDVHKSLKYNIWASTELGNQRLDKAFNESANKGPIYLFFSVNASGHFCGMAQMLTHVDYATSSSVWSQNDKWKGVFKLRWIFIKDIPNSTLRHIKLLNTNEKKPVTNSRDTTELLDDAGKEMLNIFFQFNSRTSLLQDFDFYEIQSIQKGGSGGSGGVGGIGGVSSGVSVGSGSSTTPTFSPPNQPLHPAYQFQPSNPYSFANLGQQGW</sequence>